<gene>
    <name evidence="2" type="ORF">LCGC14_1890040</name>
</gene>
<comment type="caution">
    <text evidence="2">The sequence shown here is derived from an EMBL/GenBank/DDBJ whole genome shotgun (WGS) entry which is preliminary data.</text>
</comment>
<dbReference type="Gene3D" id="2.40.160.20">
    <property type="match status" value="1"/>
</dbReference>
<accession>A0A0F9FZQ5</accession>
<evidence type="ECO:0000313" key="2">
    <source>
        <dbReference type="EMBL" id="KKL91904.1"/>
    </source>
</evidence>
<proteinExistence type="predicted"/>
<keyword evidence="1" id="KW-0472">Membrane</keyword>
<feature type="transmembrane region" description="Helical" evidence="1">
    <location>
        <begin position="29"/>
        <end position="47"/>
    </location>
</feature>
<dbReference type="Pfam" id="PF09411">
    <property type="entry name" value="PagL"/>
    <property type="match status" value="1"/>
</dbReference>
<dbReference type="AlphaFoldDB" id="A0A0F9FZQ5"/>
<keyword evidence="1" id="KW-0812">Transmembrane</keyword>
<dbReference type="InterPro" id="IPR018550">
    <property type="entry name" value="Lipid-A_deacylase-rel"/>
</dbReference>
<evidence type="ECO:0000256" key="1">
    <source>
        <dbReference type="SAM" id="Phobius"/>
    </source>
</evidence>
<evidence type="ECO:0008006" key="3">
    <source>
        <dbReference type="Google" id="ProtNLM"/>
    </source>
</evidence>
<name>A0A0F9FZQ5_9ZZZZ</name>
<dbReference type="EMBL" id="LAZR01019611">
    <property type="protein sequence ID" value="KKL91904.1"/>
    <property type="molecule type" value="Genomic_DNA"/>
</dbReference>
<reference evidence="2" key="1">
    <citation type="journal article" date="2015" name="Nature">
        <title>Complex archaea that bridge the gap between prokaryotes and eukaryotes.</title>
        <authorList>
            <person name="Spang A."/>
            <person name="Saw J.H."/>
            <person name="Jorgensen S.L."/>
            <person name="Zaremba-Niedzwiedzka K."/>
            <person name="Martijn J."/>
            <person name="Lind A.E."/>
            <person name="van Eijk R."/>
            <person name="Schleper C."/>
            <person name="Guy L."/>
            <person name="Ettema T.J."/>
        </authorList>
    </citation>
    <scope>NUCLEOTIDE SEQUENCE</scope>
</reference>
<protein>
    <recommendedName>
        <fullName evidence="3">Acyloxyacyl hydrolase</fullName>
    </recommendedName>
</protein>
<sequence length="192" mass="21022">MQSLKEISAAIRKWIDETTWAQGLFDNKTPLVIAIVVVIVIFSLYNCRSAVATELEIGATYTGEFNGGIGIAITERVFNGKIDLGIALMGKQEFNGEVTGNNGNVFFAFVAKKPQSWWAVLPSEVSIGAAGWIKTDARLIGSQLGYMLGLKWRFTKHIGIGIRHWSNAGIVRPNRGQDFPNIGISLDGSFYP</sequence>
<organism evidence="2">
    <name type="scientific">marine sediment metagenome</name>
    <dbReference type="NCBI Taxonomy" id="412755"/>
    <lineage>
        <taxon>unclassified sequences</taxon>
        <taxon>metagenomes</taxon>
        <taxon>ecological metagenomes</taxon>
    </lineage>
</organism>
<keyword evidence="1" id="KW-1133">Transmembrane helix</keyword>